<dbReference type="CDD" id="cd00118">
    <property type="entry name" value="LysM"/>
    <property type="match status" value="1"/>
</dbReference>
<reference evidence="3 4" key="1">
    <citation type="submission" date="2019-03" db="EMBL/GenBank/DDBJ databases">
        <title>Genomic Encyclopedia of Type Strains, Phase III (KMG-III): the genomes of soil and plant-associated and newly described type strains.</title>
        <authorList>
            <person name="Whitman W."/>
        </authorList>
    </citation>
    <scope>NUCLEOTIDE SEQUENCE [LARGE SCALE GENOMIC DNA]</scope>
    <source>
        <strain evidence="3 4">CGMCC 1.7660</strain>
    </source>
</reference>
<dbReference type="PROSITE" id="PS51782">
    <property type="entry name" value="LYSM"/>
    <property type="match status" value="1"/>
</dbReference>
<evidence type="ECO:0000256" key="1">
    <source>
        <dbReference type="SAM" id="MobiDB-lite"/>
    </source>
</evidence>
<dbReference type="InterPro" id="IPR018392">
    <property type="entry name" value="LysM"/>
</dbReference>
<keyword evidence="4" id="KW-1185">Reference proteome</keyword>
<dbReference type="AlphaFoldDB" id="A0A4R6WQ12"/>
<dbReference type="InterPro" id="IPR013783">
    <property type="entry name" value="Ig-like_fold"/>
</dbReference>
<dbReference type="PANTHER" id="PTHR34700:SF4">
    <property type="entry name" value="PHAGE-LIKE ELEMENT PBSX PROTEIN XKDP"/>
    <property type="match status" value="1"/>
</dbReference>
<comment type="caution">
    <text evidence="3">The sequence shown here is derived from an EMBL/GenBank/DDBJ whole genome shotgun (WGS) entry which is preliminary data.</text>
</comment>
<dbReference type="Pfam" id="PF01476">
    <property type="entry name" value="LysM"/>
    <property type="match status" value="1"/>
</dbReference>
<evidence type="ECO:0000313" key="3">
    <source>
        <dbReference type="EMBL" id="TDQ80607.1"/>
    </source>
</evidence>
<dbReference type="PANTHER" id="PTHR34700">
    <property type="entry name" value="POTASSIUM BINDING PROTEIN KBP"/>
    <property type="match status" value="1"/>
</dbReference>
<dbReference type="InterPro" id="IPR052196">
    <property type="entry name" value="Bact_Kbp"/>
</dbReference>
<dbReference type="EMBL" id="SNYW01000011">
    <property type="protein sequence ID" value="TDQ80607.1"/>
    <property type="molecule type" value="Genomic_DNA"/>
</dbReference>
<dbReference type="OrthoDB" id="370541at2"/>
<proteinExistence type="predicted"/>
<accession>A0A4R6WQ12</accession>
<organism evidence="3 4">
    <name type="scientific">Dongia mobilis</name>
    <dbReference type="NCBI Taxonomy" id="578943"/>
    <lineage>
        <taxon>Bacteria</taxon>
        <taxon>Pseudomonadati</taxon>
        <taxon>Pseudomonadota</taxon>
        <taxon>Alphaproteobacteria</taxon>
        <taxon>Rhodospirillales</taxon>
        <taxon>Dongiaceae</taxon>
        <taxon>Dongia</taxon>
    </lineage>
</organism>
<feature type="domain" description="LysM" evidence="2">
    <location>
        <begin position="333"/>
        <end position="382"/>
    </location>
</feature>
<sequence>MTRLALIGTAGAVVVIVAAGLIYAIGQQEDDDTQETPAVAEATESAPSATPEVTPESTGAQPAATGDATSGASTADSSTTGAASSGGTETGAVANPAAEVAAPETVLPSFDVVRVNPNGDAVIAGRAAPGARVVLLDDGKPIGEAEADDRGEWVLLPDSAIEPGTHKFTLQIRQDGGGGAQSERMVIVVVPAPAKDIAGNPVTEPAGALALSVPQSGEGASQILNLPTAGDESGSGPVEAPTLDVLDFDQSGRMAMSGRAPAGGEVRLYLNNQLLGAAEVDQDGRWAYLPDEQLPVGTHELRIDQVDGAGNVVNRIVQPVQQPDLAALSPDADKVIVQPGNSLWRLARRTYGEGMRYSIIYEANKDRIRDPDLIYPGQVFDLPQP</sequence>
<gene>
    <name evidence="3" type="ORF">A8950_3142</name>
</gene>
<dbReference type="Proteomes" id="UP000295783">
    <property type="component" value="Unassembled WGS sequence"/>
</dbReference>
<dbReference type="InterPro" id="IPR036779">
    <property type="entry name" value="LysM_dom_sf"/>
</dbReference>
<dbReference type="Gene3D" id="2.60.40.10">
    <property type="entry name" value="Immunoglobulins"/>
    <property type="match status" value="1"/>
</dbReference>
<protein>
    <submittedName>
        <fullName evidence="3">LysM domain-containing protein</fullName>
    </submittedName>
</protein>
<dbReference type="RefSeq" id="WP_133614590.1">
    <property type="nucleotide sequence ID" value="NZ_SNYW01000011.1"/>
</dbReference>
<feature type="compositionally biased region" description="Low complexity" evidence="1">
    <location>
        <begin position="63"/>
        <end position="91"/>
    </location>
</feature>
<evidence type="ECO:0000313" key="4">
    <source>
        <dbReference type="Proteomes" id="UP000295783"/>
    </source>
</evidence>
<name>A0A4R6WQ12_9PROT</name>
<dbReference type="Gene3D" id="3.10.350.10">
    <property type="entry name" value="LysM domain"/>
    <property type="match status" value="1"/>
</dbReference>
<feature type="region of interest" description="Disordered" evidence="1">
    <location>
        <begin position="29"/>
        <end position="91"/>
    </location>
</feature>
<dbReference type="SMART" id="SM00257">
    <property type="entry name" value="LysM"/>
    <property type="match status" value="1"/>
</dbReference>
<evidence type="ECO:0000259" key="2">
    <source>
        <dbReference type="PROSITE" id="PS51782"/>
    </source>
</evidence>